<dbReference type="Proteomes" id="UP001367508">
    <property type="component" value="Unassembled WGS sequence"/>
</dbReference>
<gene>
    <name evidence="2" type="ORF">VNO77_03640</name>
</gene>
<keyword evidence="3" id="KW-1185">Reference proteome</keyword>
<dbReference type="AlphaFoldDB" id="A0AAN9MV11"/>
<feature type="compositionally biased region" description="Basic and acidic residues" evidence="1">
    <location>
        <begin position="85"/>
        <end position="103"/>
    </location>
</feature>
<comment type="caution">
    <text evidence="2">The sequence shown here is derived from an EMBL/GenBank/DDBJ whole genome shotgun (WGS) entry which is preliminary data.</text>
</comment>
<reference evidence="2 3" key="1">
    <citation type="submission" date="2024-01" db="EMBL/GenBank/DDBJ databases">
        <title>The genomes of 5 underutilized Papilionoideae crops provide insights into root nodulation and disease resistanc.</title>
        <authorList>
            <person name="Jiang F."/>
        </authorList>
    </citation>
    <scope>NUCLEOTIDE SEQUENCE [LARGE SCALE GENOMIC DNA]</scope>
    <source>
        <strain evidence="2">LVBAO_FW01</strain>
        <tissue evidence="2">Leaves</tissue>
    </source>
</reference>
<feature type="region of interest" description="Disordered" evidence="1">
    <location>
        <begin position="77"/>
        <end position="103"/>
    </location>
</feature>
<accession>A0AAN9MV11</accession>
<name>A0AAN9MV11_CANGL</name>
<evidence type="ECO:0000313" key="3">
    <source>
        <dbReference type="Proteomes" id="UP001367508"/>
    </source>
</evidence>
<proteinExistence type="predicted"/>
<evidence type="ECO:0000313" key="2">
    <source>
        <dbReference type="EMBL" id="KAK7361570.1"/>
    </source>
</evidence>
<organism evidence="2 3">
    <name type="scientific">Canavalia gladiata</name>
    <name type="common">Sword bean</name>
    <name type="synonym">Dolichos gladiatus</name>
    <dbReference type="NCBI Taxonomy" id="3824"/>
    <lineage>
        <taxon>Eukaryota</taxon>
        <taxon>Viridiplantae</taxon>
        <taxon>Streptophyta</taxon>
        <taxon>Embryophyta</taxon>
        <taxon>Tracheophyta</taxon>
        <taxon>Spermatophyta</taxon>
        <taxon>Magnoliopsida</taxon>
        <taxon>eudicotyledons</taxon>
        <taxon>Gunneridae</taxon>
        <taxon>Pentapetalae</taxon>
        <taxon>rosids</taxon>
        <taxon>fabids</taxon>
        <taxon>Fabales</taxon>
        <taxon>Fabaceae</taxon>
        <taxon>Papilionoideae</taxon>
        <taxon>50 kb inversion clade</taxon>
        <taxon>NPAAA clade</taxon>
        <taxon>indigoferoid/millettioid clade</taxon>
        <taxon>Phaseoleae</taxon>
        <taxon>Canavalia</taxon>
    </lineage>
</organism>
<dbReference type="EMBL" id="JAYMYQ010000001">
    <property type="protein sequence ID" value="KAK7361570.1"/>
    <property type="molecule type" value="Genomic_DNA"/>
</dbReference>
<protein>
    <submittedName>
        <fullName evidence="2">Uncharacterized protein</fullName>
    </submittedName>
</protein>
<sequence length="103" mass="11664">MYLFKGLLASWAHAKSQRPLSRARINGLVSVIVHRTDALYDYRIVGHNILANSCGELKLPIESQWARMRGMLPSLRSKGPLPCSADHHPSNKLELGEERPMRF</sequence>
<evidence type="ECO:0000256" key="1">
    <source>
        <dbReference type="SAM" id="MobiDB-lite"/>
    </source>
</evidence>